<keyword evidence="6 7" id="KW-0676">Redox-active center</keyword>
<dbReference type="SUPFAM" id="SSF52833">
    <property type="entry name" value="Thioredoxin-like"/>
    <property type="match status" value="1"/>
</dbReference>
<comment type="similarity">
    <text evidence="2 7">Belongs to the thioredoxin family. DsbC subfamily.</text>
</comment>
<evidence type="ECO:0000256" key="4">
    <source>
        <dbReference type="ARBA" id="ARBA00022764"/>
    </source>
</evidence>
<reference evidence="10 11" key="1">
    <citation type="submission" date="2023-06" db="EMBL/GenBank/DDBJ databases">
        <title>Marinobacter azerbaijanicus a moderately halophilic, isolated from Urmia Lake in Azerbaijan region of Iran.</title>
        <authorList>
            <person name="Sanchez-Porro C."/>
            <person name="Aghdam E.M."/>
            <person name="Saheb S.M."/>
            <person name="Tarhriz V."/>
            <person name="Kazemi E."/>
            <person name="Ammozegar M.A."/>
            <person name="Ventosa A."/>
            <person name="Hejazi M.S."/>
        </authorList>
    </citation>
    <scope>NUCLEOTIDE SEQUENCE [LARGE SCALE GENOMIC DNA]</scope>
    <source>
        <strain evidence="10 11">TBZ242</strain>
    </source>
</reference>
<dbReference type="Pfam" id="PF10411">
    <property type="entry name" value="DsbC_N"/>
    <property type="match status" value="1"/>
</dbReference>
<dbReference type="InterPro" id="IPR051470">
    <property type="entry name" value="Thiol:disulfide_interchange"/>
</dbReference>
<dbReference type="Proteomes" id="UP001227964">
    <property type="component" value="Unassembled WGS sequence"/>
</dbReference>
<evidence type="ECO:0000256" key="5">
    <source>
        <dbReference type="ARBA" id="ARBA00023157"/>
    </source>
</evidence>
<evidence type="ECO:0000313" key="11">
    <source>
        <dbReference type="Proteomes" id="UP001227964"/>
    </source>
</evidence>
<dbReference type="GO" id="GO:0016491">
    <property type="term" value="F:oxidoreductase activity"/>
    <property type="evidence" value="ECO:0007669"/>
    <property type="project" value="UniProtKB-KW"/>
</dbReference>
<feature type="chain" id="PRO_5044999818" description="Thiol:disulfide interchange protein" evidence="7">
    <location>
        <begin position="24"/>
        <end position="252"/>
    </location>
</feature>
<accession>A0ABT7IKX7</accession>
<protein>
    <recommendedName>
        <fullName evidence="7">Thiol:disulfide interchange protein</fullName>
    </recommendedName>
</protein>
<dbReference type="Gene3D" id="3.40.30.10">
    <property type="entry name" value="Glutaredoxin"/>
    <property type="match status" value="1"/>
</dbReference>
<dbReference type="InterPro" id="IPR012336">
    <property type="entry name" value="Thioredoxin-like_fold"/>
</dbReference>
<evidence type="ECO:0000256" key="1">
    <source>
        <dbReference type="ARBA" id="ARBA00004418"/>
    </source>
</evidence>
<sequence>MSLRLSSSVLALAFVGAIPIAVAEEWPDPIQAIANQGLTIHGDFEAPSGLTGYAASYQGQEIAVYLTEDGKHAIVGNLVDAEGNNLSREPLSAMVRGPQDAEIWSDLEESHWVLDGDPDAPRVVYTITDPNCPYCKQLWQETRPWVEAGEVQLRHILVGILLEDSPQKALAILESNDPARALHEHNQGDTPPAKERFSPETEQTLYENHQLMQGLGLQATPSTFYQVEAGIEVIQGLPNDERLQEIMGGPAP</sequence>
<name>A0ABT7IKX7_9GAMM</name>
<keyword evidence="3 7" id="KW-0732">Signal</keyword>
<comment type="function">
    <text evidence="7">Required for disulfide bond formation in some periplasmic proteins. Acts by transferring its disulfide bond to other proteins and is reduced in the process.</text>
</comment>
<keyword evidence="5" id="KW-1015">Disulfide bond</keyword>
<dbReference type="SUPFAM" id="SSF54423">
    <property type="entry name" value="DsbC/DsbG N-terminal domain-like"/>
    <property type="match status" value="1"/>
</dbReference>
<evidence type="ECO:0000259" key="8">
    <source>
        <dbReference type="Pfam" id="PF10411"/>
    </source>
</evidence>
<dbReference type="InterPro" id="IPR009094">
    <property type="entry name" value="DiS-bond_isomerase_DsbC/G_N_sf"/>
</dbReference>
<evidence type="ECO:0000313" key="10">
    <source>
        <dbReference type="EMBL" id="MDL0433739.1"/>
    </source>
</evidence>
<dbReference type="RefSeq" id="WP_111414543.1">
    <property type="nucleotide sequence ID" value="NZ_JASSVS010000017.1"/>
</dbReference>
<feature type="domain" description="Disulphide bond isomerase DsbC/G N-terminal" evidence="8">
    <location>
        <begin position="47"/>
        <end position="87"/>
    </location>
</feature>
<dbReference type="InterPro" id="IPR018950">
    <property type="entry name" value="DiS-bond_isomerase_DsbC/G_N"/>
</dbReference>
<dbReference type="InterPro" id="IPR036249">
    <property type="entry name" value="Thioredoxin-like_sf"/>
</dbReference>
<evidence type="ECO:0000256" key="6">
    <source>
        <dbReference type="ARBA" id="ARBA00023284"/>
    </source>
</evidence>
<keyword evidence="4 7" id="KW-0574">Periplasm</keyword>
<evidence type="ECO:0000259" key="9">
    <source>
        <dbReference type="Pfam" id="PF13098"/>
    </source>
</evidence>
<evidence type="ECO:0000256" key="3">
    <source>
        <dbReference type="ARBA" id="ARBA00022729"/>
    </source>
</evidence>
<gene>
    <name evidence="10" type="primary">dsbG</name>
    <name evidence="10" type="ORF">QPM17_21575</name>
</gene>
<evidence type="ECO:0000256" key="7">
    <source>
        <dbReference type="RuleBase" id="RU364038"/>
    </source>
</evidence>
<dbReference type="CDD" id="cd03020">
    <property type="entry name" value="DsbA_DsbC_DsbG"/>
    <property type="match status" value="1"/>
</dbReference>
<evidence type="ECO:0000256" key="2">
    <source>
        <dbReference type="ARBA" id="ARBA00009813"/>
    </source>
</evidence>
<dbReference type="PANTHER" id="PTHR35272:SF4">
    <property type="entry name" value="THIOL:DISULFIDE INTERCHANGE PROTEIN DSBG"/>
    <property type="match status" value="1"/>
</dbReference>
<feature type="domain" description="Thioredoxin-like fold" evidence="9">
    <location>
        <begin position="121"/>
        <end position="246"/>
    </location>
</feature>
<dbReference type="Gene3D" id="3.10.450.70">
    <property type="entry name" value="Disulphide bond isomerase, DsbC/G, N-terminal"/>
    <property type="match status" value="1"/>
</dbReference>
<organism evidence="10 11">
    <name type="scientific">Marinobacter azerbaijanicus</name>
    <dbReference type="NCBI Taxonomy" id="3050455"/>
    <lineage>
        <taxon>Bacteria</taxon>
        <taxon>Pseudomonadati</taxon>
        <taxon>Pseudomonadota</taxon>
        <taxon>Gammaproteobacteria</taxon>
        <taxon>Pseudomonadales</taxon>
        <taxon>Marinobacteraceae</taxon>
        <taxon>Marinobacter</taxon>
    </lineage>
</organism>
<dbReference type="InterPro" id="IPR033954">
    <property type="entry name" value="DiS-bond_Isoase_DsbC/G"/>
</dbReference>
<keyword evidence="11" id="KW-1185">Reference proteome</keyword>
<dbReference type="NCBIfam" id="NF008657">
    <property type="entry name" value="PRK11657.1"/>
    <property type="match status" value="1"/>
</dbReference>
<comment type="subcellular location">
    <subcellularLocation>
        <location evidence="1 7">Periplasm</location>
    </subcellularLocation>
</comment>
<feature type="signal peptide" evidence="7">
    <location>
        <begin position="1"/>
        <end position="23"/>
    </location>
</feature>
<proteinExistence type="inferred from homology"/>
<dbReference type="EMBL" id="JASSVS010000017">
    <property type="protein sequence ID" value="MDL0433739.1"/>
    <property type="molecule type" value="Genomic_DNA"/>
</dbReference>
<dbReference type="Pfam" id="PF13098">
    <property type="entry name" value="Thioredoxin_2"/>
    <property type="match status" value="1"/>
</dbReference>
<dbReference type="PANTHER" id="PTHR35272">
    <property type="entry name" value="THIOL:DISULFIDE INTERCHANGE PROTEIN DSBC-RELATED"/>
    <property type="match status" value="1"/>
</dbReference>
<keyword evidence="10" id="KW-0560">Oxidoreductase</keyword>
<comment type="caution">
    <text evidence="10">The sequence shown here is derived from an EMBL/GenBank/DDBJ whole genome shotgun (WGS) entry which is preliminary data.</text>
</comment>